<accession>A0ABS2GJE5</accession>
<keyword evidence="2" id="KW-1185">Reference proteome</keyword>
<proteinExistence type="predicted"/>
<name>A0ABS2GJE5_9FIRM</name>
<dbReference type="RefSeq" id="WP_204719627.1">
    <property type="nucleotide sequence ID" value="NZ_JACSNR010000002.1"/>
</dbReference>
<organism evidence="1 2">
    <name type="scientific">Hydrogenoanaerobacterium saccharovorans</name>
    <dbReference type="NCBI Taxonomy" id="474960"/>
    <lineage>
        <taxon>Bacteria</taxon>
        <taxon>Bacillati</taxon>
        <taxon>Bacillota</taxon>
        <taxon>Clostridia</taxon>
        <taxon>Eubacteriales</taxon>
        <taxon>Oscillospiraceae</taxon>
        <taxon>Hydrogenoanaerobacterium</taxon>
    </lineage>
</organism>
<reference evidence="1 2" key="1">
    <citation type="journal article" date="2021" name="Sci. Rep.">
        <title>The distribution of antibiotic resistance genes in chicken gut microbiota commensals.</title>
        <authorList>
            <person name="Juricova H."/>
            <person name="Matiasovicova J."/>
            <person name="Kubasova T."/>
            <person name="Cejkova D."/>
            <person name="Rychlik I."/>
        </authorList>
    </citation>
    <scope>NUCLEOTIDE SEQUENCE [LARGE SCALE GENOMIC DNA]</scope>
    <source>
        <strain evidence="1 2">An564</strain>
    </source>
</reference>
<dbReference type="Proteomes" id="UP000724149">
    <property type="component" value="Unassembled WGS sequence"/>
</dbReference>
<sequence>MEPFGPDFRFREAPPAFADYQRFILEHYDAEEVPISAFSHSLDRMLRFNCFHSVDNRPRRSMDDFVFTAYLLPRTPRNEELYERPWNGKKPHYVVLEQLLGVVDTSCAKLSLLMHIAMGITREDYESKSLRYKIHLRSVEALEKGEY</sequence>
<evidence type="ECO:0000313" key="2">
    <source>
        <dbReference type="Proteomes" id="UP000724149"/>
    </source>
</evidence>
<comment type="caution">
    <text evidence="1">The sequence shown here is derived from an EMBL/GenBank/DDBJ whole genome shotgun (WGS) entry which is preliminary data.</text>
</comment>
<evidence type="ECO:0000313" key="1">
    <source>
        <dbReference type="EMBL" id="MBM6922600.1"/>
    </source>
</evidence>
<gene>
    <name evidence="1" type="ORF">H9X81_02665</name>
</gene>
<dbReference type="EMBL" id="JACSNR010000002">
    <property type="protein sequence ID" value="MBM6922600.1"/>
    <property type="molecule type" value="Genomic_DNA"/>
</dbReference>
<protein>
    <submittedName>
        <fullName evidence="1">Uncharacterized protein</fullName>
    </submittedName>
</protein>